<organism evidence="3 4">
    <name type="scientific">Heliocybe sulcata</name>
    <dbReference type="NCBI Taxonomy" id="5364"/>
    <lineage>
        <taxon>Eukaryota</taxon>
        <taxon>Fungi</taxon>
        <taxon>Dikarya</taxon>
        <taxon>Basidiomycota</taxon>
        <taxon>Agaricomycotina</taxon>
        <taxon>Agaricomycetes</taxon>
        <taxon>Gloeophyllales</taxon>
        <taxon>Gloeophyllaceae</taxon>
        <taxon>Heliocybe</taxon>
    </lineage>
</organism>
<dbReference type="InterPro" id="IPR049492">
    <property type="entry name" value="BD-FAE-like_dom"/>
</dbReference>
<dbReference type="STRING" id="5364.A0A5C3NMW2"/>
<gene>
    <name evidence="3" type="ORF">OE88DRAFT_1653559</name>
</gene>
<reference evidence="3 4" key="1">
    <citation type="journal article" date="2019" name="Nat. Ecol. Evol.">
        <title>Megaphylogeny resolves global patterns of mushroom evolution.</title>
        <authorList>
            <person name="Varga T."/>
            <person name="Krizsan K."/>
            <person name="Foldi C."/>
            <person name="Dima B."/>
            <person name="Sanchez-Garcia M."/>
            <person name="Sanchez-Ramirez S."/>
            <person name="Szollosi G.J."/>
            <person name="Szarkandi J.G."/>
            <person name="Papp V."/>
            <person name="Albert L."/>
            <person name="Andreopoulos W."/>
            <person name="Angelini C."/>
            <person name="Antonin V."/>
            <person name="Barry K.W."/>
            <person name="Bougher N.L."/>
            <person name="Buchanan P."/>
            <person name="Buyck B."/>
            <person name="Bense V."/>
            <person name="Catcheside P."/>
            <person name="Chovatia M."/>
            <person name="Cooper J."/>
            <person name="Damon W."/>
            <person name="Desjardin D."/>
            <person name="Finy P."/>
            <person name="Geml J."/>
            <person name="Haridas S."/>
            <person name="Hughes K."/>
            <person name="Justo A."/>
            <person name="Karasinski D."/>
            <person name="Kautmanova I."/>
            <person name="Kiss B."/>
            <person name="Kocsube S."/>
            <person name="Kotiranta H."/>
            <person name="LaButti K.M."/>
            <person name="Lechner B.E."/>
            <person name="Liimatainen K."/>
            <person name="Lipzen A."/>
            <person name="Lukacs Z."/>
            <person name="Mihaltcheva S."/>
            <person name="Morgado L.N."/>
            <person name="Niskanen T."/>
            <person name="Noordeloos M.E."/>
            <person name="Ohm R.A."/>
            <person name="Ortiz-Santana B."/>
            <person name="Ovrebo C."/>
            <person name="Racz N."/>
            <person name="Riley R."/>
            <person name="Savchenko A."/>
            <person name="Shiryaev A."/>
            <person name="Soop K."/>
            <person name="Spirin V."/>
            <person name="Szebenyi C."/>
            <person name="Tomsovsky M."/>
            <person name="Tulloss R.E."/>
            <person name="Uehling J."/>
            <person name="Grigoriev I.V."/>
            <person name="Vagvolgyi C."/>
            <person name="Papp T."/>
            <person name="Martin F.M."/>
            <person name="Miettinen O."/>
            <person name="Hibbett D.S."/>
            <person name="Nagy L.G."/>
        </authorList>
    </citation>
    <scope>NUCLEOTIDE SEQUENCE [LARGE SCALE GENOMIC DNA]</scope>
    <source>
        <strain evidence="3 4">OMC1185</strain>
    </source>
</reference>
<evidence type="ECO:0000256" key="1">
    <source>
        <dbReference type="ARBA" id="ARBA00022801"/>
    </source>
</evidence>
<protein>
    <submittedName>
        <fullName evidence="3">Alpha/beta-hydrolase</fullName>
    </submittedName>
</protein>
<evidence type="ECO:0000313" key="4">
    <source>
        <dbReference type="Proteomes" id="UP000305948"/>
    </source>
</evidence>
<dbReference type="Gene3D" id="3.40.50.1820">
    <property type="entry name" value="alpha/beta hydrolase"/>
    <property type="match status" value="1"/>
</dbReference>
<dbReference type="GO" id="GO:0016787">
    <property type="term" value="F:hydrolase activity"/>
    <property type="evidence" value="ECO:0007669"/>
    <property type="project" value="UniProtKB-KW"/>
</dbReference>
<dbReference type="SUPFAM" id="SSF53474">
    <property type="entry name" value="alpha/beta-Hydrolases"/>
    <property type="match status" value="1"/>
</dbReference>
<feature type="domain" description="BD-FAE-like" evidence="2">
    <location>
        <begin position="27"/>
        <end position="136"/>
    </location>
</feature>
<dbReference type="Pfam" id="PF20434">
    <property type="entry name" value="BD-FAE"/>
    <property type="match status" value="1"/>
</dbReference>
<evidence type="ECO:0000259" key="2">
    <source>
        <dbReference type="Pfam" id="PF20434"/>
    </source>
</evidence>
<evidence type="ECO:0000313" key="3">
    <source>
        <dbReference type="EMBL" id="TFK54971.1"/>
    </source>
</evidence>
<dbReference type="InterPro" id="IPR029058">
    <property type="entry name" value="AB_hydrolase_fold"/>
</dbReference>
<name>A0A5C3NMW2_9AGAM</name>
<dbReference type="EMBL" id="ML213505">
    <property type="protein sequence ID" value="TFK54971.1"/>
    <property type="molecule type" value="Genomic_DNA"/>
</dbReference>
<proteinExistence type="predicted"/>
<keyword evidence="1 3" id="KW-0378">Hydrolase</keyword>
<dbReference type="InterPro" id="IPR050300">
    <property type="entry name" value="GDXG_lipolytic_enzyme"/>
</dbReference>
<keyword evidence="4" id="KW-1185">Reference proteome</keyword>
<dbReference type="PANTHER" id="PTHR48081:SF33">
    <property type="entry name" value="KYNURENINE FORMAMIDASE"/>
    <property type="match status" value="1"/>
</dbReference>
<dbReference type="PANTHER" id="PTHR48081">
    <property type="entry name" value="AB HYDROLASE SUPERFAMILY PROTEIN C4A8.06C"/>
    <property type="match status" value="1"/>
</dbReference>
<sequence length="290" mass="32627">MSSTGIQEYLDVPYGSVSSEDVYHQFDIFTPQARDKGSPSPLICFVHGGAWRSEDKSYHRSLARRLVMSTHYPVAVPNYRLTPSTPTEDDHLYHPAHAEDILQFLHFIQTWRGPESTPIYDASRLYLLGHSCGAHILTSIFLDSSGVTASLTPSPTLSDAVRGIGLSEGIYDLNRLLQSYPGYREWFIESAFGKRDDFSPFSTTALPLRDGSLHMKWLVLHSKGDTLVDEVQASLMYEHLTSLYQARDLPVDVHVAKNWDELHEEHNDLLRGDKYVELISKFVMGPASAA</sequence>
<dbReference type="OrthoDB" id="6495301at2759"/>
<dbReference type="AlphaFoldDB" id="A0A5C3NMW2"/>
<dbReference type="Proteomes" id="UP000305948">
    <property type="component" value="Unassembled WGS sequence"/>
</dbReference>
<accession>A0A5C3NMW2</accession>